<dbReference type="Pfam" id="PF15139">
    <property type="entry name" value="CFAP95"/>
    <property type="match status" value="1"/>
</dbReference>
<dbReference type="RefSeq" id="XP_046587882.1">
    <property type="nucleotide sequence ID" value="XM_046731926.1"/>
</dbReference>
<reference evidence="2" key="1">
    <citation type="submission" date="2025-08" db="UniProtKB">
        <authorList>
            <consortium name="RefSeq"/>
        </authorList>
    </citation>
    <scope>IDENTIFICATION</scope>
    <source>
        <tissue evidence="2">Thorax and Abdomen</tissue>
    </source>
</reference>
<evidence type="ECO:0000313" key="1">
    <source>
        <dbReference type="Proteomes" id="UP000829291"/>
    </source>
</evidence>
<keyword evidence="1" id="KW-1185">Reference proteome</keyword>
<evidence type="ECO:0000313" key="2">
    <source>
        <dbReference type="RefSeq" id="XP_046587882.1"/>
    </source>
</evidence>
<gene>
    <name evidence="2" type="primary">LOC124293027</name>
</gene>
<sequence>MSRQNSINSVFPLDKKEKPILIESLEIPRSSTGNPKVLRYGWQSLALAEPRDNTDFKPPNGNLHISTYRRLGPESEEIGLSETHKKLEEINLKDDYITVYPHRSTLNMFSFSLTADDDERKDVLESSMCKLYPYNYGCTDYRTTSQIEFRLHFPMKPRPNPPEDKPWLFYRRTLSYADEGLTERNCNEKFYDQGMEMHNKIAIMKMERYRSYDPIIGKFTEPCKLALHKAKF</sequence>
<name>A0ABM3FIP0_NEOLC</name>
<dbReference type="Proteomes" id="UP000829291">
    <property type="component" value="Chromosome 2"/>
</dbReference>
<dbReference type="GeneID" id="124293027"/>
<accession>A0ABM3FIP0</accession>
<dbReference type="InterPro" id="IPR027905">
    <property type="entry name" value="CFAP95"/>
</dbReference>
<organism evidence="1 2">
    <name type="scientific">Neodiprion lecontei</name>
    <name type="common">Redheaded pine sawfly</name>
    <dbReference type="NCBI Taxonomy" id="441921"/>
    <lineage>
        <taxon>Eukaryota</taxon>
        <taxon>Metazoa</taxon>
        <taxon>Ecdysozoa</taxon>
        <taxon>Arthropoda</taxon>
        <taxon>Hexapoda</taxon>
        <taxon>Insecta</taxon>
        <taxon>Pterygota</taxon>
        <taxon>Neoptera</taxon>
        <taxon>Endopterygota</taxon>
        <taxon>Hymenoptera</taxon>
        <taxon>Tenthredinoidea</taxon>
        <taxon>Diprionidae</taxon>
        <taxon>Diprioninae</taxon>
        <taxon>Neodiprion</taxon>
    </lineage>
</organism>
<proteinExistence type="predicted"/>
<protein>
    <submittedName>
        <fullName evidence="2">Uncharacterized protein LOC124293027</fullName>
    </submittedName>
</protein>